<evidence type="ECO:0000313" key="2">
    <source>
        <dbReference type="Proteomes" id="UP000178656"/>
    </source>
</evidence>
<evidence type="ECO:0000313" key="1">
    <source>
        <dbReference type="EMBL" id="OGF36088.1"/>
    </source>
</evidence>
<proteinExistence type="predicted"/>
<dbReference type="EMBL" id="MFGM01000039">
    <property type="protein sequence ID" value="OGF36088.1"/>
    <property type="molecule type" value="Genomic_DNA"/>
</dbReference>
<dbReference type="AlphaFoldDB" id="A0A1F5TAT9"/>
<protein>
    <submittedName>
        <fullName evidence="1">Uncharacterized protein</fullName>
    </submittedName>
</protein>
<gene>
    <name evidence="1" type="ORF">A2482_03180</name>
</gene>
<name>A0A1F5TAT9_9BACT</name>
<dbReference type="Proteomes" id="UP000178656">
    <property type="component" value="Unassembled WGS sequence"/>
</dbReference>
<comment type="caution">
    <text evidence="1">The sequence shown here is derived from an EMBL/GenBank/DDBJ whole genome shotgun (WGS) entry which is preliminary data.</text>
</comment>
<accession>A0A1F5TAT9</accession>
<reference evidence="1 2" key="1">
    <citation type="journal article" date="2016" name="Nat. Commun.">
        <title>Thousands of microbial genomes shed light on interconnected biogeochemical processes in an aquifer system.</title>
        <authorList>
            <person name="Anantharaman K."/>
            <person name="Brown C.T."/>
            <person name="Hug L.A."/>
            <person name="Sharon I."/>
            <person name="Castelle C.J."/>
            <person name="Probst A.J."/>
            <person name="Thomas B.C."/>
            <person name="Singh A."/>
            <person name="Wilkins M.J."/>
            <person name="Karaoz U."/>
            <person name="Brodie E.L."/>
            <person name="Williams K.H."/>
            <person name="Hubbard S.S."/>
            <person name="Banfield J.F."/>
        </authorList>
    </citation>
    <scope>NUCLEOTIDE SEQUENCE [LARGE SCALE GENOMIC DNA]</scope>
</reference>
<sequence>MCAGISFYLDKINPHELDRFFTPEEFAKQRKGDIIQTFFWQEHPFLPVAEADGVKLYPWGNRDAGIKLPKTGWAKIESVQDGRWDWLAPQAVNIPSVMGYEKKKWFRTPDGVKGIKVRFHNTTRVYLLTAKASQVFLEYTGHDRMPVGKIIYLKNER</sequence>
<organism evidence="1 2">
    <name type="scientific">Candidatus Falkowbacteria bacterium RIFOXYC2_FULL_48_21</name>
    <dbReference type="NCBI Taxonomy" id="1798005"/>
    <lineage>
        <taxon>Bacteria</taxon>
        <taxon>Candidatus Falkowiibacteriota</taxon>
    </lineage>
</organism>